<comment type="caution">
    <text evidence="10">The sequence shown here is derived from an EMBL/GenBank/DDBJ whole genome shotgun (WGS) entry which is preliminary data.</text>
</comment>
<dbReference type="Gene3D" id="3.40.50.1820">
    <property type="entry name" value="alpha/beta hydrolase"/>
    <property type="match status" value="1"/>
</dbReference>
<evidence type="ECO:0000256" key="8">
    <source>
        <dbReference type="ARBA" id="ARBA00031934"/>
    </source>
</evidence>
<keyword evidence="11" id="KW-1185">Reference proteome</keyword>
<dbReference type="EMBL" id="SGPJ01000300">
    <property type="protein sequence ID" value="THG95647.1"/>
    <property type="molecule type" value="Genomic_DNA"/>
</dbReference>
<evidence type="ECO:0000256" key="4">
    <source>
        <dbReference type="ARBA" id="ARBA00022729"/>
    </source>
</evidence>
<dbReference type="EC" id="3.1.2.22" evidence="2"/>
<dbReference type="FunFam" id="3.40.50.1820:FF:000107">
    <property type="entry name" value="Palmitoyl-protein thioesterase 1"/>
    <property type="match status" value="1"/>
</dbReference>
<keyword evidence="6" id="KW-1015">Disulfide bond</keyword>
<keyword evidence="4 9" id="KW-0732">Signal</keyword>
<protein>
    <recommendedName>
        <fullName evidence="3">Palmitoyl-protein thioesterase 1</fullName>
        <ecNumber evidence="2">3.1.2.22</ecNumber>
    </recommendedName>
    <alternativeName>
        <fullName evidence="8">Palmitoyl-protein hydrolase 1</fullName>
    </alternativeName>
</protein>
<dbReference type="PRINTS" id="PR00414">
    <property type="entry name" value="PPTHIESTRASE"/>
</dbReference>
<keyword evidence="7" id="KW-0325">Glycoprotein</keyword>
<evidence type="ECO:0000256" key="3">
    <source>
        <dbReference type="ARBA" id="ARBA00014212"/>
    </source>
</evidence>
<feature type="signal peptide" evidence="9">
    <location>
        <begin position="1"/>
        <end position="21"/>
    </location>
</feature>
<organism evidence="10 11">
    <name type="scientific">Hermanssonia centrifuga</name>
    <dbReference type="NCBI Taxonomy" id="98765"/>
    <lineage>
        <taxon>Eukaryota</taxon>
        <taxon>Fungi</taxon>
        <taxon>Dikarya</taxon>
        <taxon>Basidiomycota</taxon>
        <taxon>Agaricomycotina</taxon>
        <taxon>Agaricomycetes</taxon>
        <taxon>Polyporales</taxon>
        <taxon>Meruliaceae</taxon>
        <taxon>Hermanssonia</taxon>
    </lineage>
</organism>
<evidence type="ECO:0000256" key="5">
    <source>
        <dbReference type="ARBA" id="ARBA00022801"/>
    </source>
</evidence>
<comment type="similarity">
    <text evidence="1">Belongs to the palmitoyl-protein thioesterase family.</text>
</comment>
<sequence>MRLLFAILYGLLSWFWSRSSAHPTLAQPRPLVIWHGLGDTYNAPGITQFMQSIKDVYPGIFIHSVYLNEDGKEDRKAGWFGNVNQQVFNVSQQLSDISELEQGFDAIGFSQGGQFLRAYVERYNSPPVHNLITFGSQHMGISDIPACRPFDVLCQLARRAAKGGVYGEWAQENLVQAQYYRDPDQLPLYLERNQFLPSINNEVDDSMNATYAKNLASLSKLVLVLFSRDTTVVPKESSWFGSYAPQDKDGRSSTVGEKTIIPMRLQTVYTEDRFGLKTLDERGDVLLETCEAEHMQITPECLQPLVQKVQ</sequence>
<gene>
    <name evidence="10" type="ORF">EW026_g6043</name>
</gene>
<reference evidence="10 11" key="1">
    <citation type="submission" date="2019-02" db="EMBL/GenBank/DDBJ databases">
        <title>Genome sequencing of the rare red list fungi Phlebia centrifuga.</title>
        <authorList>
            <person name="Buettner E."/>
            <person name="Kellner H."/>
        </authorList>
    </citation>
    <scope>NUCLEOTIDE SEQUENCE [LARGE SCALE GENOMIC DNA]</scope>
    <source>
        <strain evidence="10 11">DSM 108282</strain>
    </source>
</reference>
<evidence type="ECO:0000313" key="11">
    <source>
        <dbReference type="Proteomes" id="UP000309038"/>
    </source>
</evidence>
<dbReference type="InterPro" id="IPR029058">
    <property type="entry name" value="AB_hydrolase_fold"/>
</dbReference>
<dbReference type="SUPFAM" id="SSF53474">
    <property type="entry name" value="alpha/beta-Hydrolases"/>
    <property type="match status" value="1"/>
</dbReference>
<evidence type="ECO:0000256" key="1">
    <source>
        <dbReference type="ARBA" id="ARBA00010758"/>
    </source>
</evidence>
<dbReference type="Pfam" id="PF02089">
    <property type="entry name" value="Palm_thioest"/>
    <property type="match status" value="1"/>
</dbReference>
<dbReference type="PANTHER" id="PTHR11247">
    <property type="entry name" value="PALMITOYL-PROTEIN THIOESTERASE/DOLICHYLDIPHOSPHATASE 1"/>
    <property type="match status" value="1"/>
</dbReference>
<dbReference type="AlphaFoldDB" id="A0A4S4KDY4"/>
<dbReference type="PANTHER" id="PTHR11247:SF8">
    <property type="entry name" value="PALMITOYL-PROTEIN THIOESTERASE 1"/>
    <property type="match status" value="1"/>
</dbReference>
<evidence type="ECO:0000256" key="7">
    <source>
        <dbReference type="ARBA" id="ARBA00023180"/>
    </source>
</evidence>
<dbReference type="InterPro" id="IPR002472">
    <property type="entry name" value="Palm_thioest"/>
</dbReference>
<evidence type="ECO:0000256" key="6">
    <source>
        <dbReference type="ARBA" id="ARBA00023157"/>
    </source>
</evidence>
<evidence type="ECO:0000256" key="9">
    <source>
        <dbReference type="SAM" id="SignalP"/>
    </source>
</evidence>
<proteinExistence type="inferred from homology"/>
<dbReference type="GO" id="GO:0008474">
    <property type="term" value="F:palmitoyl-(protein) hydrolase activity"/>
    <property type="evidence" value="ECO:0007669"/>
    <property type="project" value="UniProtKB-EC"/>
</dbReference>
<keyword evidence="5" id="KW-0378">Hydrolase</keyword>
<evidence type="ECO:0000313" key="10">
    <source>
        <dbReference type="EMBL" id="THG95647.1"/>
    </source>
</evidence>
<accession>A0A4S4KDY4</accession>
<feature type="chain" id="PRO_5020388234" description="Palmitoyl-protein thioesterase 1" evidence="9">
    <location>
        <begin position="22"/>
        <end position="310"/>
    </location>
</feature>
<dbReference type="Proteomes" id="UP000309038">
    <property type="component" value="Unassembled WGS sequence"/>
</dbReference>
<name>A0A4S4KDY4_9APHY</name>
<evidence type="ECO:0000256" key="2">
    <source>
        <dbReference type="ARBA" id="ARBA00012423"/>
    </source>
</evidence>